<comment type="caution">
    <text evidence="2">The sequence shown here is derived from an EMBL/GenBank/DDBJ whole genome shotgun (WGS) entry which is preliminary data.</text>
</comment>
<dbReference type="EMBL" id="JACWUS010000001">
    <property type="protein sequence ID" value="MBD2828153.1"/>
    <property type="molecule type" value="Genomic_DNA"/>
</dbReference>
<keyword evidence="1" id="KW-1133">Transmembrane helix</keyword>
<evidence type="ECO:0000256" key="1">
    <source>
        <dbReference type="SAM" id="Phobius"/>
    </source>
</evidence>
<name>A0A927GMC0_STRGL</name>
<organism evidence="2">
    <name type="scientific">Streptomyces globisporus</name>
    <dbReference type="NCBI Taxonomy" id="1908"/>
    <lineage>
        <taxon>Bacteria</taxon>
        <taxon>Bacillati</taxon>
        <taxon>Actinomycetota</taxon>
        <taxon>Actinomycetes</taxon>
        <taxon>Kitasatosporales</taxon>
        <taxon>Streptomycetaceae</taxon>
        <taxon>Streptomyces</taxon>
    </lineage>
</organism>
<evidence type="ECO:0000313" key="2">
    <source>
        <dbReference type="EMBL" id="MBD2828153.1"/>
    </source>
</evidence>
<dbReference type="AlphaFoldDB" id="A0A927GMC0"/>
<feature type="transmembrane region" description="Helical" evidence="1">
    <location>
        <begin position="13"/>
        <end position="31"/>
    </location>
</feature>
<keyword evidence="1" id="KW-0812">Transmembrane</keyword>
<proteinExistence type="predicted"/>
<sequence length="82" mass="8656">MNEMLLAAGESDASGSGIAAVLVVAVVIWLLSRHDRRTAATAGRAKRKAEIAAIVKSRPGDADLFQEVLDELKARDAKGKPT</sequence>
<protein>
    <submittedName>
        <fullName evidence="2">Uncharacterized protein</fullName>
    </submittedName>
</protein>
<keyword evidence="1" id="KW-0472">Membrane</keyword>
<accession>A0A927GMC0</accession>
<gene>
    <name evidence="2" type="ORF">ID875_06985</name>
</gene>
<reference evidence="2" key="1">
    <citation type="journal article" date="2020" name="PLoS ONE">
        <title>Isolation and characterization of Streptomyces bacteriophages and Streptomyces strains encoding biosynthetic arsenals: Streptomyces strains and phages for antibiotic discovery.</title>
        <authorList>
            <person name="Montano E.T."/>
            <person name="Nideffer J.F."/>
            <person name="Brumage L."/>
            <person name="Erb M."/>
            <person name="Derman A.I."/>
            <person name="Davis J.P."/>
            <person name="Estrada E."/>
            <person name="Fu S."/>
            <person name="Le D."/>
            <person name="Vuppala A."/>
            <person name="Tran C."/>
            <person name="Luterstein E."/>
            <person name="Lakkaraju S."/>
            <person name="Panchagnula S."/>
            <person name="Ren C."/>
            <person name="Doan J."/>
            <person name="Tran S."/>
            <person name="Soriano J."/>
            <person name="Fujita Y."/>
            <person name="Gutala P."/>
            <person name="Fujii Q."/>
            <person name="Lee M."/>
            <person name="Bui A."/>
            <person name="Villarreal C."/>
            <person name="Shing S.R."/>
            <person name="Kim S."/>
            <person name="Freeman D."/>
            <person name="Racha V."/>
            <person name="Ho A."/>
            <person name="Kumar P."/>
            <person name="Falah K."/>
            <person name="Dawson T."/>
            <person name="Enustun E."/>
            <person name="Prichard A."/>
            <person name="Gomez A."/>
            <person name="Khanna K."/>
            <person name="Trigg S."/>
            <person name="Fernandez L."/>
            <person name="Pogliano K."/>
            <person name="Pogliano J."/>
        </authorList>
    </citation>
    <scope>NUCLEOTIDE SEQUENCE</scope>
    <source>
        <strain evidence="2">QF2</strain>
    </source>
</reference>